<feature type="non-terminal residue" evidence="7">
    <location>
        <position position="1"/>
    </location>
</feature>
<keyword evidence="4 7" id="KW-0418">Kinase</keyword>
<comment type="caution">
    <text evidence="7">The sequence shown here is derived from an EMBL/GenBank/DDBJ whole genome shotgun (WGS) entry which is preliminary data.</text>
</comment>
<dbReference type="GO" id="GO:0016301">
    <property type="term" value="F:kinase activity"/>
    <property type="evidence" value="ECO:0007669"/>
    <property type="project" value="UniProtKB-KW"/>
</dbReference>
<feature type="domain" description="GHMP kinase C-terminal" evidence="6">
    <location>
        <begin position="53"/>
        <end position="118"/>
    </location>
</feature>
<evidence type="ECO:0000256" key="5">
    <source>
        <dbReference type="ARBA" id="ARBA00022840"/>
    </source>
</evidence>
<dbReference type="InterPro" id="IPR013750">
    <property type="entry name" value="GHMP_kinase_C_dom"/>
</dbReference>
<dbReference type="Proteomes" id="UP000467635">
    <property type="component" value="Unassembled WGS sequence"/>
</dbReference>
<evidence type="ECO:0000256" key="2">
    <source>
        <dbReference type="ARBA" id="ARBA00022679"/>
    </source>
</evidence>
<dbReference type="Gene3D" id="3.30.70.890">
    <property type="entry name" value="GHMP kinase, C-terminal domain"/>
    <property type="match status" value="1"/>
</dbReference>
<evidence type="ECO:0000259" key="6">
    <source>
        <dbReference type="Pfam" id="PF08544"/>
    </source>
</evidence>
<dbReference type="SUPFAM" id="SSF55060">
    <property type="entry name" value="GHMP Kinase, C-terminal domain"/>
    <property type="match status" value="1"/>
</dbReference>
<proteinExistence type="predicted"/>
<dbReference type="GO" id="GO:0005524">
    <property type="term" value="F:ATP binding"/>
    <property type="evidence" value="ECO:0007669"/>
    <property type="project" value="UniProtKB-KW"/>
</dbReference>
<protein>
    <submittedName>
        <fullName evidence="7">Phosphomevalonate kinase</fullName>
    </submittedName>
</protein>
<accession>A0A7X2STD3</accession>
<evidence type="ECO:0000313" key="7">
    <source>
        <dbReference type="EMBL" id="MSE09521.1"/>
    </source>
</evidence>
<name>A0A7X2STD3_9LACO</name>
<evidence type="ECO:0000256" key="3">
    <source>
        <dbReference type="ARBA" id="ARBA00022741"/>
    </source>
</evidence>
<organism evidence="7 8">
    <name type="scientific">Ligilactobacillus salivarius</name>
    <dbReference type="NCBI Taxonomy" id="1624"/>
    <lineage>
        <taxon>Bacteria</taxon>
        <taxon>Bacillati</taxon>
        <taxon>Bacillota</taxon>
        <taxon>Bacilli</taxon>
        <taxon>Lactobacillales</taxon>
        <taxon>Lactobacillaceae</taxon>
        <taxon>Ligilactobacillus</taxon>
    </lineage>
</organism>
<keyword evidence="2" id="KW-0808">Transferase</keyword>
<dbReference type="AlphaFoldDB" id="A0A7X2STD3"/>
<comment type="pathway">
    <text evidence="1">Isoprenoid biosynthesis; isopentenyl diphosphate biosynthesis via mevalonate pathway.</text>
</comment>
<dbReference type="EMBL" id="WKKX01000941">
    <property type="protein sequence ID" value="MSE09521.1"/>
    <property type="molecule type" value="Genomic_DNA"/>
</dbReference>
<dbReference type="Pfam" id="PF08544">
    <property type="entry name" value="GHMP_kinases_C"/>
    <property type="match status" value="1"/>
</dbReference>
<keyword evidence="3" id="KW-0547">Nucleotide-binding</keyword>
<evidence type="ECO:0000313" key="8">
    <source>
        <dbReference type="Proteomes" id="UP000467635"/>
    </source>
</evidence>
<sequence>TSNIVDAVALNKANNQDKYNHFLENSWKCIDTMITGFKENSLSKIQESLIYNRELLRNLASLSSVEIETPLLTKLITSAEKFGGAAKTSGAGGGDCGIVLIDKSMNVEPLFAYWKENGIVPLSLHVYQD</sequence>
<dbReference type="PANTHER" id="PTHR31814">
    <property type="match status" value="1"/>
</dbReference>
<dbReference type="InterPro" id="IPR036554">
    <property type="entry name" value="GHMP_kinase_C_sf"/>
</dbReference>
<dbReference type="PANTHER" id="PTHR31814:SF2">
    <property type="entry name" value="PHOSPHOMEVALONATE KINASE"/>
    <property type="match status" value="1"/>
</dbReference>
<reference evidence="7 8" key="1">
    <citation type="submission" date="2019-11" db="EMBL/GenBank/DDBJ databases">
        <title>Draft Genome Sequence of Plant Growth-Promoting Rhizosphere-Associated Bacteria.</title>
        <authorList>
            <person name="Vasilyev I.Y."/>
            <person name="Radchenko V."/>
            <person name="Ilnitskaya E.V."/>
        </authorList>
    </citation>
    <scope>NUCLEOTIDE SEQUENCE [LARGE SCALE GENOMIC DNA]</scope>
    <source>
        <strain evidence="7 8">VRA_01-1sq_f</strain>
    </source>
</reference>
<gene>
    <name evidence="7" type="ORF">GKC33_12810</name>
</gene>
<evidence type="ECO:0000256" key="4">
    <source>
        <dbReference type="ARBA" id="ARBA00022777"/>
    </source>
</evidence>
<keyword evidence="5" id="KW-0067">ATP-binding</keyword>
<dbReference type="InterPro" id="IPR035102">
    <property type="entry name" value="Phosphomevalonate_kinase"/>
</dbReference>
<evidence type="ECO:0000256" key="1">
    <source>
        <dbReference type="ARBA" id="ARBA00005092"/>
    </source>
</evidence>